<dbReference type="EMBL" id="LCLS01000012">
    <property type="protein sequence ID" value="KKU21771.1"/>
    <property type="molecule type" value="Genomic_DNA"/>
</dbReference>
<reference evidence="1 2" key="1">
    <citation type="journal article" date="2015" name="Nature">
        <title>rRNA introns, odd ribosomes, and small enigmatic genomes across a large radiation of phyla.</title>
        <authorList>
            <person name="Brown C.T."/>
            <person name="Hug L.A."/>
            <person name="Thomas B.C."/>
            <person name="Sharon I."/>
            <person name="Castelle C.J."/>
            <person name="Singh A."/>
            <person name="Wilkins M.J."/>
            <person name="Williams K.H."/>
            <person name="Banfield J.F."/>
        </authorList>
    </citation>
    <scope>NUCLEOTIDE SEQUENCE [LARGE SCALE GENOMIC DNA]</scope>
</reference>
<protein>
    <submittedName>
        <fullName evidence="1">Uncharacterized protein</fullName>
    </submittedName>
</protein>
<proteinExistence type="predicted"/>
<comment type="caution">
    <text evidence="1">The sequence shown here is derived from an EMBL/GenBank/DDBJ whole genome shotgun (WGS) entry which is preliminary data.</text>
</comment>
<dbReference type="Proteomes" id="UP000034107">
    <property type="component" value="Unassembled WGS sequence"/>
</dbReference>
<name>A0A0G1NMV5_9BACT</name>
<organism evidence="1 2">
    <name type="scientific">Candidatus Nomurabacteria bacterium GW2011_GWA1_46_11</name>
    <dbReference type="NCBI Taxonomy" id="1618732"/>
    <lineage>
        <taxon>Bacteria</taxon>
        <taxon>Candidatus Nomuraibacteriota</taxon>
    </lineage>
</organism>
<gene>
    <name evidence="1" type="ORF">UX31_C0012G0007</name>
</gene>
<evidence type="ECO:0000313" key="2">
    <source>
        <dbReference type="Proteomes" id="UP000034107"/>
    </source>
</evidence>
<evidence type="ECO:0000313" key="1">
    <source>
        <dbReference type="EMBL" id="KKU21771.1"/>
    </source>
</evidence>
<dbReference type="AlphaFoldDB" id="A0A0G1NMV5"/>
<accession>A0A0G1NMV5</accession>
<sequence length="50" mass="5649">MTKPNPFLQKAHAKNNPLELLNRKPVVKEAVKVQAPMPVKANIFSRKTKP</sequence>